<proteinExistence type="predicted"/>
<dbReference type="GO" id="GO:0052689">
    <property type="term" value="F:carboxylic ester hydrolase activity"/>
    <property type="evidence" value="ECO:0007669"/>
    <property type="project" value="TreeGrafter"/>
</dbReference>
<evidence type="ECO:0000256" key="1">
    <source>
        <dbReference type="SAM" id="SignalP"/>
    </source>
</evidence>
<feature type="chain" id="PRO_5007889320" evidence="1">
    <location>
        <begin position="19"/>
        <end position="309"/>
    </location>
</feature>
<organism evidence="2 3">
    <name type="scientific">Cochleicola gelatinilyticus</name>
    <dbReference type="NCBI Taxonomy" id="1763537"/>
    <lineage>
        <taxon>Bacteria</taxon>
        <taxon>Pseudomonadati</taxon>
        <taxon>Bacteroidota</taxon>
        <taxon>Flavobacteriia</taxon>
        <taxon>Flavobacteriales</taxon>
        <taxon>Flavobacteriaceae</taxon>
        <taxon>Cochleicola</taxon>
    </lineage>
</organism>
<keyword evidence="2" id="KW-0378">Hydrolase</keyword>
<dbReference type="OrthoDB" id="9809549at2"/>
<evidence type="ECO:0000313" key="2">
    <source>
        <dbReference type="EMBL" id="OAB81557.1"/>
    </source>
</evidence>
<keyword evidence="3" id="KW-1185">Reference proteome</keyword>
<dbReference type="AlphaFoldDB" id="A0A167KAA9"/>
<dbReference type="Gene3D" id="3.40.50.1820">
    <property type="entry name" value="alpha/beta hydrolase"/>
    <property type="match status" value="1"/>
</dbReference>
<reference evidence="2 3" key="1">
    <citation type="submission" date="2016-02" db="EMBL/GenBank/DDBJ databases">
        <title>Ulvibacter sp. LPB0005, isolated from Thais luteostoma.</title>
        <authorList>
            <person name="Shin S.-K."/>
            <person name="Yi H."/>
        </authorList>
    </citation>
    <scope>NUCLEOTIDE SEQUENCE [LARGE SCALE GENOMIC DNA]</scope>
    <source>
        <strain evidence="2 3">LPB0005</strain>
    </source>
</reference>
<dbReference type="RefSeq" id="WP_068588940.1">
    <property type="nucleotide sequence ID" value="NZ_LRXL01000012.1"/>
</dbReference>
<comment type="caution">
    <text evidence="2">The sequence shown here is derived from an EMBL/GenBank/DDBJ whole genome shotgun (WGS) entry which is preliminary data.</text>
</comment>
<dbReference type="STRING" id="1763537.ULVI_01685"/>
<dbReference type="SUPFAM" id="SSF53474">
    <property type="entry name" value="alpha/beta-Hydrolases"/>
    <property type="match status" value="1"/>
</dbReference>
<dbReference type="InterPro" id="IPR029058">
    <property type="entry name" value="AB_hydrolase_fold"/>
</dbReference>
<keyword evidence="1" id="KW-0732">Signal</keyword>
<dbReference type="PANTHER" id="PTHR43265">
    <property type="entry name" value="ESTERASE ESTD"/>
    <property type="match status" value="1"/>
</dbReference>
<evidence type="ECO:0000313" key="3">
    <source>
        <dbReference type="Proteomes" id="UP000077013"/>
    </source>
</evidence>
<accession>A0A167KAA9</accession>
<feature type="signal peptide" evidence="1">
    <location>
        <begin position="1"/>
        <end position="18"/>
    </location>
</feature>
<dbReference type="InterPro" id="IPR053145">
    <property type="entry name" value="AB_hydrolase_Est10"/>
</dbReference>
<gene>
    <name evidence="2" type="ORF">ULVI_01685</name>
</gene>
<name>A0A167KAA9_9FLAO</name>
<dbReference type="PANTHER" id="PTHR43265:SF1">
    <property type="entry name" value="ESTERASE ESTD"/>
    <property type="match status" value="1"/>
</dbReference>
<dbReference type="Proteomes" id="UP000077013">
    <property type="component" value="Unassembled WGS sequence"/>
</dbReference>
<dbReference type="EMBL" id="LRXL01000012">
    <property type="protein sequence ID" value="OAB81557.1"/>
    <property type="molecule type" value="Genomic_DNA"/>
</dbReference>
<protein>
    <submittedName>
        <fullName evidence="2">Alpha/beta hydrolase</fullName>
    </submittedName>
</protein>
<sequence>MKKIFLILLISCFGIVAAQENTFVSEELSITPLVDGTLLLPDTSEAIPLVIIIAGSGPTDRNGNQQMAKNNALKFLAEGLYKEDIASFRYDKRILKIMKSGNIDETKIKFDAFMEDAIAVLNFFKNDKRFSKIHIAGHSQGSLIGMVAAQKGADGFISIAGAGQEIDDVIVDQLGKQAPALQESARKAFDDLRVNGVTTNYSPGLASIFRPAIQPFLANWMQYDPKVEISKLTIPVLIIQGDKDVQVQVSEAELLKQAAPEASYELITNMNHILKEIKGDNLENQKSYNEYNRPVMPEVITAVATFVKK</sequence>